<gene>
    <name evidence="2" type="ORF">NPIL_161921</name>
</gene>
<reference evidence="2" key="1">
    <citation type="submission" date="2020-08" db="EMBL/GenBank/DDBJ databases">
        <title>Multicomponent nature underlies the extraordinary mechanical properties of spider dragline silk.</title>
        <authorList>
            <person name="Kono N."/>
            <person name="Nakamura H."/>
            <person name="Mori M."/>
            <person name="Yoshida Y."/>
            <person name="Ohtoshi R."/>
            <person name="Malay A.D."/>
            <person name="Moran D.A.P."/>
            <person name="Tomita M."/>
            <person name="Numata K."/>
            <person name="Arakawa K."/>
        </authorList>
    </citation>
    <scope>NUCLEOTIDE SEQUENCE</scope>
</reference>
<accession>A0A8X6P3W1</accession>
<dbReference type="EMBL" id="BMAW01016633">
    <property type="protein sequence ID" value="GFT50052.1"/>
    <property type="molecule type" value="Genomic_DNA"/>
</dbReference>
<feature type="region of interest" description="Disordered" evidence="1">
    <location>
        <begin position="33"/>
        <end position="74"/>
    </location>
</feature>
<evidence type="ECO:0000256" key="1">
    <source>
        <dbReference type="SAM" id="MobiDB-lite"/>
    </source>
</evidence>
<keyword evidence="3" id="KW-1185">Reference proteome</keyword>
<name>A0A8X6P3W1_NEPPI</name>
<dbReference type="AlphaFoldDB" id="A0A8X6P3W1"/>
<proteinExistence type="predicted"/>
<sequence>MCPQYNSRESYTERACSFVTNKEKSRNLATLRLSPRRSGDDKWNNSRPQPFPRAKGPIQKKMDFHVRGLPQTQT</sequence>
<comment type="caution">
    <text evidence="2">The sequence shown here is derived from an EMBL/GenBank/DDBJ whole genome shotgun (WGS) entry which is preliminary data.</text>
</comment>
<dbReference type="Proteomes" id="UP000887013">
    <property type="component" value="Unassembled WGS sequence"/>
</dbReference>
<evidence type="ECO:0000313" key="2">
    <source>
        <dbReference type="EMBL" id="GFT50052.1"/>
    </source>
</evidence>
<organism evidence="2 3">
    <name type="scientific">Nephila pilipes</name>
    <name type="common">Giant wood spider</name>
    <name type="synonym">Nephila maculata</name>
    <dbReference type="NCBI Taxonomy" id="299642"/>
    <lineage>
        <taxon>Eukaryota</taxon>
        <taxon>Metazoa</taxon>
        <taxon>Ecdysozoa</taxon>
        <taxon>Arthropoda</taxon>
        <taxon>Chelicerata</taxon>
        <taxon>Arachnida</taxon>
        <taxon>Araneae</taxon>
        <taxon>Araneomorphae</taxon>
        <taxon>Entelegynae</taxon>
        <taxon>Araneoidea</taxon>
        <taxon>Nephilidae</taxon>
        <taxon>Nephila</taxon>
    </lineage>
</organism>
<protein>
    <submittedName>
        <fullName evidence="2">Uncharacterized protein</fullName>
    </submittedName>
</protein>
<evidence type="ECO:0000313" key="3">
    <source>
        <dbReference type="Proteomes" id="UP000887013"/>
    </source>
</evidence>